<evidence type="ECO:0000313" key="2">
    <source>
        <dbReference type="Proteomes" id="UP000019335"/>
    </source>
</evidence>
<dbReference type="Proteomes" id="UP000019335">
    <property type="component" value="Chromosome 3"/>
</dbReference>
<reference evidence="1 2" key="1">
    <citation type="journal article" date="2014" name="Mol. Plant">
        <title>Chromosome Scale Genome Assembly and Transcriptome Profiling of Nannochloropsis gaditana in Nitrogen Depletion.</title>
        <authorList>
            <person name="Corteggiani Carpinelli E."/>
            <person name="Telatin A."/>
            <person name="Vitulo N."/>
            <person name="Forcato C."/>
            <person name="D'Angelo M."/>
            <person name="Schiavon R."/>
            <person name="Vezzi A."/>
            <person name="Giacometti G.M."/>
            <person name="Morosinotto T."/>
            <person name="Valle G."/>
        </authorList>
    </citation>
    <scope>NUCLEOTIDE SEQUENCE [LARGE SCALE GENOMIC DNA]</scope>
    <source>
        <strain evidence="1 2">B-31</strain>
    </source>
</reference>
<evidence type="ECO:0000313" key="1">
    <source>
        <dbReference type="EMBL" id="EWM29022.1"/>
    </source>
</evidence>
<proteinExistence type="predicted"/>
<sequence length="110" mass="12621">MPCDTHRKGAHADMRPVCHTERHEIALRLSSSVPALPPFLFRCLASRRLHPGEQAHYHRTSPPVGFLLLLPYPPPLFPPQVFPAQWPFYSSLWFPCRRHKHISGATRSHA</sequence>
<dbReference type="AlphaFoldDB" id="W7TS64"/>
<protein>
    <submittedName>
        <fullName evidence="1">Uncharacterized protein</fullName>
    </submittedName>
</protein>
<keyword evidence="2" id="KW-1185">Reference proteome</keyword>
<organism evidence="1 2">
    <name type="scientific">Nannochloropsis gaditana</name>
    <dbReference type="NCBI Taxonomy" id="72520"/>
    <lineage>
        <taxon>Eukaryota</taxon>
        <taxon>Sar</taxon>
        <taxon>Stramenopiles</taxon>
        <taxon>Ochrophyta</taxon>
        <taxon>Eustigmatophyceae</taxon>
        <taxon>Eustigmatales</taxon>
        <taxon>Monodopsidaceae</taxon>
        <taxon>Nannochloropsis</taxon>
    </lineage>
</organism>
<accession>W7TS64</accession>
<comment type="caution">
    <text evidence="1">The sequence shown here is derived from an EMBL/GenBank/DDBJ whole genome shotgun (WGS) entry which is preliminary data.</text>
</comment>
<dbReference type="EMBL" id="AZIL01000180">
    <property type="protein sequence ID" value="EWM29022.1"/>
    <property type="molecule type" value="Genomic_DNA"/>
</dbReference>
<gene>
    <name evidence="1" type="ORF">Naga_102042g1</name>
</gene>
<name>W7TS64_9STRA</name>